<dbReference type="GO" id="GO:0044781">
    <property type="term" value="P:bacterial-type flagellum organization"/>
    <property type="evidence" value="ECO:0007669"/>
    <property type="project" value="UniProtKB-UniRule"/>
</dbReference>
<dbReference type="InterPro" id="IPR005648">
    <property type="entry name" value="FlgD"/>
</dbReference>
<keyword evidence="7" id="KW-0282">Flagellum</keyword>
<dbReference type="Proteomes" id="UP000509414">
    <property type="component" value="Chromosome"/>
</dbReference>
<comment type="function">
    <text evidence="4 5">Required for flagellar hook formation. May act as a scaffolding protein.</text>
</comment>
<dbReference type="RefSeq" id="WP_178695745.1">
    <property type="nucleotide sequence ID" value="NZ_CP049075.1"/>
</dbReference>
<feature type="domain" description="FlgD/Vpr Ig-like" evidence="6">
    <location>
        <begin position="117"/>
        <end position="191"/>
    </location>
</feature>
<dbReference type="Pfam" id="PF13860">
    <property type="entry name" value="FlgD_ig"/>
    <property type="match status" value="1"/>
</dbReference>
<evidence type="ECO:0000256" key="4">
    <source>
        <dbReference type="ARBA" id="ARBA00024746"/>
    </source>
</evidence>
<comment type="similarity">
    <text evidence="1 5">Belongs to the FlgD family.</text>
</comment>
<name>A0A7H9CFD4_9BACT</name>
<evidence type="ECO:0000256" key="5">
    <source>
        <dbReference type="RuleBase" id="RU362076"/>
    </source>
</evidence>
<dbReference type="EMBL" id="CP049075">
    <property type="protein sequence ID" value="QLI04662.1"/>
    <property type="molecule type" value="Genomic_DNA"/>
</dbReference>
<keyword evidence="7" id="KW-0969">Cilium</keyword>
<dbReference type="AlphaFoldDB" id="A0A7H9CFD4"/>
<reference evidence="7 8" key="1">
    <citation type="submission" date="2020-02" db="EMBL/GenBank/DDBJ databases">
        <title>Complete genome sequence of the novel Campylobacter species Candidatus Campylobacter infans.</title>
        <authorList>
            <person name="Duim B."/>
            <person name="Zomer A."/>
            <person name="van der Graaf L."/>
            <person name="Wagenaar J."/>
        </authorList>
    </citation>
    <scope>NUCLEOTIDE SEQUENCE [LARGE SCALE GENOMIC DNA]</scope>
    <source>
        <strain evidence="7 8">19S00001</strain>
    </source>
</reference>
<proteinExistence type="inferred from homology"/>
<evidence type="ECO:0000313" key="7">
    <source>
        <dbReference type="EMBL" id="QLI04662.1"/>
    </source>
</evidence>
<evidence type="ECO:0000259" key="6">
    <source>
        <dbReference type="Pfam" id="PF13860"/>
    </source>
</evidence>
<accession>A0A7H9CFD4</accession>
<keyword evidence="7" id="KW-0966">Cell projection</keyword>
<dbReference type="KEGG" id="cinf:CINF_0109"/>
<keyword evidence="8" id="KW-1185">Reference proteome</keyword>
<sequence length="238" mass="25922">MASSFDFDTSSINSATNSAANGVAKSSITSGVAPTNPKAELNQEDFLKLLLTELQYQDPTEPMDSKAMLEQTSMLSQLSMQQKTNEVMTQLASQMETAFSMSAMSALGKYATLDNVISKDDATKFLGIPITFTEDILAANISIKDKSGNVVRNIELGPLSAGSGTINWDLLNNSKNVVENGNYTYSVQYINKEGKIKDMSLKNFQVEAVRFKDGVAQIKIGGSYINVEKVSEFHEKLS</sequence>
<evidence type="ECO:0000313" key="8">
    <source>
        <dbReference type="Proteomes" id="UP000509414"/>
    </source>
</evidence>
<gene>
    <name evidence="7" type="primary">flgD</name>
    <name evidence="7" type="ORF">CINF_0109</name>
</gene>
<evidence type="ECO:0000256" key="1">
    <source>
        <dbReference type="ARBA" id="ARBA00010577"/>
    </source>
</evidence>
<keyword evidence="3 5" id="KW-1005">Bacterial flagellum biogenesis</keyword>
<dbReference type="Pfam" id="PF03963">
    <property type="entry name" value="FlgD"/>
    <property type="match status" value="1"/>
</dbReference>
<protein>
    <recommendedName>
        <fullName evidence="2 5">Basal-body rod modification protein FlgD</fullName>
    </recommendedName>
</protein>
<dbReference type="Gene3D" id="2.60.40.4070">
    <property type="match status" value="1"/>
</dbReference>
<evidence type="ECO:0000256" key="3">
    <source>
        <dbReference type="ARBA" id="ARBA00022795"/>
    </source>
</evidence>
<organism evidence="7 8">
    <name type="scientific">Candidatus Campylobacter infans</name>
    <dbReference type="NCBI Taxonomy" id="2561898"/>
    <lineage>
        <taxon>Bacteria</taxon>
        <taxon>Pseudomonadati</taxon>
        <taxon>Campylobacterota</taxon>
        <taxon>Epsilonproteobacteria</taxon>
        <taxon>Campylobacterales</taxon>
        <taxon>Campylobacteraceae</taxon>
        <taxon>Campylobacter</taxon>
    </lineage>
</organism>
<dbReference type="InterPro" id="IPR025965">
    <property type="entry name" value="FlgD/Vpr_Ig-like"/>
</dbReference>
<evidence type="ECO:0000256" key="2">
    <source>
        <dbReference type="ARBA" id="ARBA00016013"/>
    </source>
</evidence>